<dbReference type="Pfam" id="PF01370">
    <property type="entry name" value="Epimerase"/>
    <property type="match status" value="1"/>
</dbReference>
<proteinExistence type="predicted"/>
<evidence type="ECO:0000313" key="2">
    <source>
        <dbReference type="EMBL" id="BFM42294.1"/>
    </source>
</evidence>
<dbReference type="InterPro" id="IPR001509">
    <property type="entry name" value="Epimerase_deHydtase"/>
</dbReference>
<dbReference type="SUPFAM" id="SSF51735">
    <property type="entry name" value="NAD(P)-binding Rossmann-fold domains"/>
    <property type="match status" value="1"/>
</dbReference>
<dbReference type="PANTHER" id="PTHR43245:SF58">
    <property type="entry name" value="BLL5923 PROTEIN"/>
    <property type="match status" value="1"/>
</dbReference>
<reference evidence="2" key="1">
    <citation type="submission" date="2024-05" db="EMBL/GenBank/DDBJ databases">
        <title>Whole-Genome Sequence of CFS9, a Potential Fish Probiotic Isolated from the Body Surface of Silurus asotus.</title>
        <authorList>
            <person name="Kojima M."/>
            <person name="Tobioka K."/>
            <person name="Yokota K."/>
            <person name="Nakatani H."/>
            <person name="Hori K."/>
            <person name="Tamaru Y."/>
            <person name="Okazaki F."/>
        </authorList>
    </citation>
    <scope>NUCLEOTIDE SEQUENCE</scope>
    <source>
        <strain evidence="2">CFS9</strain>
    </source>
</reference>
<dbReference type="InterPro" id="IPR036291">
    <property type="entry name" value="NAD(P)-bd_dom_sf"/>
</dbReference>
<evidence type="ECO:0000259" key="1">
    <source>
        <dbReference type="Pfam" id="PF01370"/>
    </source>
</evidence>
<dbReference type="AlphaFoldDB" id="A0AAT9GYG2"/>
<dbReference type="RefSeq" id="WP_369617490.1">
    <property type="nucleotide sequence ID" value="NZ_AP031573.1"/>
</dbReference>
<protein>
    <submittedName>
        <fullName evidence="2">NAD-dependent epimerase/dehydratase family protein</fullName>
    </submittedName>
</protein>
<dbReference type="InterPro" id="IPR050177">
    <property type="entry name" value="Lipid_A_modif_metabolic_enz"/>
</dbReference>
<sequence>MKILLTGANGFLGRSIKEKLSKEYEVFDLSRSKGDYTYFLEKEIPVFKENFDIVIHSAGKAHSIPKSDQEKKEFYDINVTGTSNLLKGLENKGLPKQFVFISSVSVYGQETGRNINENHSLNAVDPYGVSKIEAEKIIIEWCRINNVICTILRLPLLVAKEPPGNLGAMLKAIEKGYYFNIAGGKAKKSMVLTKDIASFIPIVAPIGGTYNLTDGIHPSFFELSFLISNKRYFSLPLGIAKLIGKIGDIVVGERAPITSLKVKKITSDLTFDDSKARELLNWKPEPVLDYLKREKL</sequence>
<dbReference type="Gene3D" id="3.40.50.720">
    <property type="entry name" value="NAD(P)-binding Rossmann-like Domain"/>
    <property type="match status" value="1"/>
</dbReference>
<organism evidence="2">
    <name type="scientific">Flavobacterium sp. CFS9</name>
    <dbReference type="NCBI Taxonomy" id="3143118"/>
    <lineage>
        <taxon>Bacteria</taxon>
        <taxon>Pseudomonadati</taxon>
        <taxon>Bacteroidota</taxon>
        <taxon>Flavobacteriia</taxon>
        <taxon>Flavobacteriales</taxon>
        <taxon>Flavobacteriaceae</taxon>
        <taxon>Flavobacterium</taxon>
    </lineage>
</organism>
<feature type="domain" description="NAD-dependent epimerase/dehydratase" evidence="1">
    <location>
        <begin position="3"/>
        <end position="200"/>
    </location>
</feature>
<dbReference type="EMBL" id="AP031573">
    <property type="protein sequence ID" value="BFM42294.1"/>
    <property type="molecule type" value="Genomic_DNA"/>
</dbReference>
<name>A0AAT9GYG2_9FLAO</name>
<gene>
    <name evidence="2" type="ORF">CFS9_09350</name>
</gene>
<dbReference type="PANTHER" id="PTHR43245">
    <property type="entry name" value="BIFUNCTIONAL POLYMYXIN RESISTANCE PROTEIN ARNA"/>
    <property type="match status" value="1"/>
</dbReference>
<accession>A0AAT9GYG2</accession>